<evidence type="ECO:0000256" key="1">
    <source>
        <dbReference type="SAM" id="MobiDB-lite"/>
    </source>
</evidence>
<protein>
    <submittedName>
        <fullName evidence="3">Uncharacterized protein</fullName>
    </submittedName>
</protein>
<proteinExistence type="predicted"/>
<dbReference type="Proteomes" id="UP000248484">
    <property type="component" value="Unplaced"/>
</dbReference>
<sequence>MHTQEWVWGLKAIFSIGWEEAEGLLEEVARTSRAVRCLVHPCTSPRFHRRLTVLSGHPQSHPHRAAPCHSTKRLVPRQPGNPCESHPEKGGGARGGASPVGENRASLPTTRGPAGVAASHPAAPLAEPAVSPARPEPLQARGSRRSLSSDTKLLLVFKPGSELCLHFPHLEPSSPDICTADSSIHYGFSAHLLQFHLLREAVCDHPFRKTP</sequence>
<feature type="region of interest" description="Disordered" evidence="1">
    <location>
        <begin position="126"/>
        <end position="145"/>
    </location>
</feature>
<reference evidence="3" key="1">
    <citation type="submission" date="2025-08" db="UniProtKB">
        <authorList>
            <consortium name="RefSeq"/>
        </authorList>
    </citation>
    <scope>IDENTIFICATION</scope>
    <source>
        <tissue evidence="3">Muscle</tissue>
    </source>
</reference>
<dbReference type="GeneID" id="114485113"/>
<organism evidence="2 3">
    <name type="scientific">Physeter macrocephalus</name>
    <name type="common">Sperm whale</name>
    <name type="synonym">Physeter catodon</name>
    <dbReference type="NCBI Taxonomy" id="9755"/>
    <lineage>
        <taxon>Eukaryota</taxon>
        <taxon>Metazoa</taxon>
        <taxon>Chordata</taxon>
        <taxon>Craniata</taxon>
        <taxon>Vertebrata</taxon>
        <taxon>Euteleostomi</taxon>
        <taxon>Mammalia</taxon>
        <taxon>Eutheria</taxon>
        <taxon>Laurasiatheria</taxon>
        <taxon>Artiodactyla</taxon>
        <taxon>Whippomorpha</taxon>
        <taxon>Cetacea</taxon>
        <taxon>Odontoceti</taxon>
        <taxon>Physeteridae</taxon>
        <taxon>Physeter</taxon>
    </lineage>
</organism>
<feature type="region of interest" description="Disordered" evidence="1">
    <location>
        <begin position="56"/>
        <end position="121"/>
    </location>
</feature>
<name>A0A455AYD3_PHYMC</name>
<feature type="compositionally biased region" description="Basic residues" evidence="1">
    <location>
        <begin position="60"/>
        <end position="75"/>
    </location>
</feature>
<dbReference type="KEGG" id="pcad:114485113"/>
<dbReference type="AlphaFoldDB" id="A0A455AYD3"/>
<accession>A0A455AYD3</accession>
<evidence type="ECO:0000313" key="3">
    <source>
        <dbReference type="RefSeq" id="XP_028341547.1"/>
    </source>
</evidence>
<gene>
    <name evidence="3" type="primary">LOC114485113</name>
</gene>
<keyword evidence="2" id="KW-1185">Reference proteome</keyword>
<evidence type="ECO:0000313" key="2">
    <source>
        <dbReference type="Proteomes" id="UP000248484"/>
    </source>
</evidence>
<dbReference type="RefSeq" id="XP_028341547.1">
    <property type="nucleotide sequence ID" value="XM_028485746.2"/>
</dbReference>
<dbReference type="InParanoid" id="A0A455AYD3"/>